<gene>
    <name evidence="2" type="ORF">AKJ39_03240</name>
</gene>
<name>A0A656YYN1_9EURY</name>
<dbReference type="EMBL" id="LHXT01000050">
    <property type="protein sequence ID" value="KXA97506.1"/>
    <property type="molecule type" value="Genomic_DNA"/>
</dbReference>
<proteinExistence type="predicted"/>
<dbReference type="AlphaFoldDB" id="A0A656YYN1"/>
<protein>
    <submittedName>
        <fullName evidence="2">Uncharacterized protein</fullName>
    </submittedName>
</protein>
<comment type="caution">
    <text evidence="2">The sequence shown here is derived from an EMBL/GenBank/DDBJ whole genome shotgun (WGS) entry which is preliminary data.</text>
</comment>
<keyword evidence="3" id="KW-1185">Reference proteome</keyword>
<sequence length="59" mass="6943">MDLLAEGEQKIIDKSELDEHIDKGWRYVDSVDERRAIVEKQPFQHPDKTKKPSVQNTYS</sequence>
<evidence type="ECO:0000313" key="2">
    <source>
        <dbReference type="EMBL" id="KXA97506.1"/>
    </source>
</evidence>
<dbReference type="Proteomes" id="UP000070257">
    <property type="component" value="Unassembled WGS sequence"/>
</dbReference>
<feature type="region of interest" description="Disordered" evidence="1">
    <location>
        <begin position="38"/>
        <end position="59"/>
    </location>
</feature>
<accession>A0A656YYN1</accession>
<evidence type="ECO:0000313" key="3">
    <source>
        <dbReference type="Proteomes" id="UP000070257"/>
    </source>
</evidence>
<reference evidence="2 3" key="1">
    <citation type="journal article" date="2016" name="Sci. Rep.">
        <title>Metabolic traits of an uncultured archaeal lineage -MSBL1- from brine pools of the Red Sea.</title>
        <authorList>
            <person name="Mwirichia R."/>
            <person name="Alam I."/>
            <person name="Rashid M."/>
            <person name="Vinu M."/>
            <person name="Ba-Alawi W."/>
            <person name="Anthony Kamau A."/>
            <person name="Kamanda Ngugi D."/>
            <person name="Goker M."/>
            <person name="Klenk H.P."/>
            <person name="Bajic V."/>
            <person name="Stingl U."/>
        </authorList>
    </citation>
    <scope>NUCLEOTIDE SEQUENCE [LARGE SCALE GENOMIC DNA]</scope>
    <source>
        <strain evidence="2">SCGC-AAA259J03</strain>
    </source>
</reference>
<evidence type="ECO:0000256" key="1">
    <source>
        <dbReference type="SAM" id="MobiDB-lite"/>
    </source>
</evidence>
<organism evidence="2 3">
    <name type="scientific">candidate division MSBL1 archaeon SCGC-AAA259J03</name>
    <dbReference type="NCBI Taxonomy" id="1698269"/>
    <lineage>
        <taxon>Archaea</taxon>
        <taxon>Methanobacteriati</taxon>
        <taxon>Methanobacteriota</taxon>
        <taxon>candidate division MSBL1</taxon>
    </lineage>
</organism>